<dbReference type="RefSeq" id="XP_007688652.1">
    <property type="nucleotide sequence ID" value="XM_007690462.1"/>
</dbReference>
<reference evidence="2 3" key="1">
    <citation type="journal article" date="2013" name="PLoS Genet.">
        <title>Comparative genome structure, secondary metabolite, and effector coding capacity across Cochliobolus pathogens.</title>
        <authorList>
            <person name="Condon B.J."/>
            <person name="Leng Y."/>
            <person name="Wu D."/>
            <person name="Bushley K.E."/>
            <person name="Ohm R.A."/>
            <person name="Otillar R."/>
            <person name="Martin J."/>
            <person name="Schackwitz W."/>
            <person name="Grimwood J."/>
            <person name="MohdZainudin N."/>
            <person name="Xue C."/>
            <person name="Wang R."/>
            <person name="Manning V.A."/>
            <person name="Dhillon B."/>
            <person name="Tu Z.J."/>
            <person name="Steffenson B.J."/>
            <person name="Salamov A."/>
            <person name="Sun H."/>
            <person name="Lowry S."/>
            <person name="LaButti K."/>
            <person name="Han J."/>
            <person name="Copeland A."/>
            <person name="Lindquist E."/>
            <person name="Barry K."/>
            <person name="Schmutz J."/>
            <person name="Baker S.E."/>
            <person name="Ciuffetti L.M."/>
            <person name="Grigoriev I.V."/>
            <person name="Zhong S."/>
            <person name="Turgeon B.G."/>
        </authorList>
    </citation>
    <scope>NUCLEOTIDE SEQUENCE [LARGE SCALE GENOMIC DNA]</scope>
    <source>
        <strain evidence="2 3">ATCC 44560</strain>
    </source>
</reference>
<gene>
    <name evidence="2" type="ORF">COCMIDRAFT_97131</name>
</gene>
<name>W6ZMN3_COCMI</name>
<keyword evidence="3" id="KW-1185">Reference proteome</keyword>
<proteinExistence type="predicted"/>
<sequence length="57" mass="6145">SPSRIPSNPPPPTPLPPIPIPIPTPIPPSTNPPHPSLDNLVNPIRQIRLPLPPFLTQ</sequence>
<dbReference type="Proteomes" id="UP000054032">
    <property type="component" value="Unassembled WGS sequence"/>
</dbReference>
<evidence type="ECO:0000256" key="1">
    <source>
        <dbReference type="SAM" id="MobiDB-lite"/>
    </source>
</evidence>
<evidence type="ECO:0000313" key="2">
    <source>
        <dbReference type="EMBL" id="EUC44851.1"/>
    </source>
</evidence>
<evidence type="ECO:0000313" key="3">
    <source>
        <dbReference type="Proteomes" id="UP000054032"/>
    </source>
</evidence>
<protein>
    <submittedName>
        <fullName evidence="2">Uncharacterized protein</fullName>
    </submittedName>
</protein>
<feature type="compositionally biased region" description="Pro residues" evidence="1">
    <location>
        <begin position="7"/>
        <end position="35"/>
    </location>
</feature>
<feature type="non-terminal residue" evidence="2">
    <location>
        <position position="1"/>
    </location>
</feature>
<dbReference type="HOGENOM" id="CLU_3001892_0_0_1"/>
<dbReference type="EMBL" id="KI963996">
    <property type="protein sequence ID" value="EUC44851.1"/>
    <property type="molecule type" value="Genomic_DNA"/>
</dbReference>
<dbReference type="KEGG" id="bor:COCMIDRAFT_97131"/>
<organism evidence="2 3">
    <name type="scientific">Bipolaris oryzae ATCC 44560</name>
    <dbReference type="NCBI Taxonomy" id="930090"/>
    <lineage>
        <taxon>Eukaryota</taxon>
        <taxon>Fungi</taxon>
        <taxon>Dikarya</taxon>
        <taxon>Ascomycota</taxon>
        <taxon>Pezizomycotina</taxon>
        <taxon>Dothideomycetes</taxon>
        <taxon>Pleosporomycetidae</taxon>
        <taxon>Pleosporales</taxon>
        <taxon>Pleosporineae</taxon>
        <taxon>Pleosporaceae</taxon>
        <taxon>Bipolaris</taxon>
    </lineage>
</organism>
<feature type="region of interest" description="Disordered" evidence="1">
    <location>
        <begin position="1"/>
        <end position="40"/>
    </location>
</feature>
<dbReference type="AlphaFoldDB" id="W6ZMN3"/>
<dbReference type="GeneID" id="19128993"/>
<accession>W6ZMN3</accession>